<dbReference type="PANTHER" id="PTHR10857">
    <property type="entry name" value="COPINE"/>
    <property type="match status" value="1"/>
</dbReference>
<dbReference type="Pfam" id="PF07002">
    <property type="entry name" value="Copine"/>
    <property type="match status" value="1"/>
</dbReference>
<feature type="domain" description="Copine C-terminal" evidence="2">
    <location>
        <begin position="2"/>
        <end position="128"/>
    </location>
</feature>
<organism evidence="3 4">
    <name type="scientific">Reticulomyxa filosa</name>
    <dbReference type="NCBI Taxonomy" id="46433"/>
    <lineage>
        <taxon>Eukaryota</taxon>
        <taxon>Sar</taxon>
        <taxon>Rhizaria</taxon>
        <taxon>Retaria</taxon>
        <taxon>Foraminifera</taxon>
        <taxon>Monothalamids</taxon>
        <taxon>Reticulomyxidae</taxon>
        <taxon>Reticulomyxa</taxon>
    </lineage>
</organism>
<dbReference type="Proteomes" id="UP000023152">
    <property type="component" value="Unassembled WGS sequence"/>
</dbReference>
<comment type="caution">
    <text evidence="3">The sequence shown here is derived from an EMBL/GenBank/DDBJ whole genome shotgun (WGS) entry which is preliminary data.</text>
</comment>
<feature type="non-terminal residue" evidence="3">
    <location>
        <position position="1"/>
    </location>
</feature>
<dbReference type="OrthoDB" id="5855668at2759"/>
<keyword evidence="1" id="KW-0812">Transmembrane</keyword>
<evidence type="ECO:0000313" key="4">
    <source>
        <dbReference type="Proteomes" id="UP000023152"/>
    </source>
</evidence>
<evidence type="ECO:0000256" key="1">
    <source>
        <dbReference type="SAM" id="Phobius"/>
    </source>
</evidence>
<accession>X6MCR4</accession>
<evidence type="ECO:0000259" key="2">
    <source>
        <dbReference type="Pfam" id="PF07002"/>
    </source>
</evidence>
<keyword evidence="4" id="KW-1185">Reference proteome</keyword>
<sequence>VRNKIQYFTLLVLTGDVINDFKETKDLLYWWQISTVIVDHYCGVGLADFTQIEALDADSGEVKNSQGKAVKRDIVQFVSLRDYSKPLKDANGHVIGFTYTRFAKLSKENLKEIPQQFMSYIKAHNLSPLKLTAIRVRDSFHVRICVLVVCICAVFIMFMFIVFIVFVVFIFIVFVANIDDFVFAWGLYIRVCRILSSINRKCE</sequence>
<reference evidence="3 4" key="1">
    <citation type="journal article" date="2013" name="Curr. Biol.">
        <title>The Genome of the Foraminiferan Reticulomyxa filosa.</title>
        <authorList>
            <person name="Glockner G."/>
            <person name="Hulsmann N."/>
            <person name="Schleicher M."/>
            <person name="Noegel A.A."/>
            <person name="Eichinger L."/>
            <person name="Gallinger C."/>
            <person name="Pawlowski J."/>
            <person name="Sierra R."/>
            <person name="Euteneuer U."/>
            <person name="Pillet L."/>
            <person name="Moustafa A."/>
            <person name="Platzer M."/>
            <person name="Groth M."/>
            <person name="Szafranski K."/>
            <person name="Schliwa M."/>
        </authorList>
    </citation>
    <scope>NUCLEOTIDE SEQUENCE [LARGE SCALE GENOMIC DNA]</scope>
</reference>
<proteinExistence type="predicted"/>
<name>X6MCR4_RETFI</name>
<keyword evidence="1" id="KW-1133">Transmembrane helix</keyword>
<dbReference type="InterPro" id="IPR010734">
    <property type="entry name" value="Copine_C"/>
</dbReference>
<keyword evidence="1" id="KW-0472">Membrane</keyword>
<gene>
    <name evidence="3" type="ORF">RFI_25702</name>
</gene>
<feature type="transmembrane region" description="Helical" evidence="1">
    <location>
        <begin position="144"/>
        <end position="175"/>
    </location>
</feature>
<dbReference type="PANTHER" id="PTHR10857:SF106">
    <property type="entry name" value="C2 DOMAIN-CONTAINING PROTEIN"/>
    <property type="match status" value="1"/>
</dbReference>
<evidence type="ECO:0000313" key="3">
    <source>
        <dbReference type="EMBL" id="ETO11674.1"/>
    </source>
</evidence>
<dbReference type="AlphaFoldDB" id="X6MCR4"/>
<dbReference type="GO" id="GO:0005886">
    <property type="term" value="C:plasma membrane"/>
    <property type="evidence" value="ECO:0007669"/>
    <property type="project" value="TreeGrafter"/>
</dbReference>
<dbReference type="GO" id="GO:0071277">
    <property type="term" value="P:cellular response to calcium ion"/>
    <property type="evidence" value="ECO:0007669"/>
    <property type="project" value="TreeGrafter"/>
</dbReference>
<protein>
    <submittedName>
        <fullName evidence="3">Copine VIII isoform 2</fullName>
    </submittedName>
</protein>
<dbReference type="InterPro" id="IPR045052">
    <property type="entry name" value="Copine"/>
</dbReference>
<dbReference type="GO" id="GO:0005544">
    <property type="term" value="F:calcium-dependent phospholipid binding"/>
    <property type="evidence" value="ECO:0007669"/>
    <property type="project" value="InterPro"/>
</dbReference>
<dbReference type="EMBL" id="ASPP01022174">
    <property type="protein sequence ID" value="ETO11674.1"/>
    <property type="molecule type" value="Genomic_DNA"/>
</dbReference>